<dbReference type="InterPro" id="IPR013830">
    <property type="entry name" value="SGNH_hydro"/>
</dbReference>
<protein>
    <submittedName>
        <fullName evidence="3">SGNH/GDSL hydrolase family protein</fullName>
    </submittedName>
</protein>
<dbReference type="InterPro" id="IPR036514">
    <property type="entry name" value="SGNH_hydro_sf"/>
</dbReference>
<reference evidence="3" key="2">
    <citation type="submission" date="2021-03" db="EMBL/GenBank/DDBJ databases">
        <authorList>
            <person name="Cao W."/>
        </authorList>
    </citation>
    <scope>NUCLEOTIDE SEQUENCE</scope>
    <source>
        <strain evidence="3">110414</strain>
    </source>
</reference>
<comment type="caution">
    <text evidence="3">The sequence shown here is derived from an EMBL/GenBank/DDBJ whole genome shotgun (WGS) entry which is preliminary data.</text>
</comment>
<sequence length="423" mass="43514">MKHSLIRLGIATLFCGFAATSIAFAEEAANATKPQWVATWGAAPVAAGPALKAQTVRQVIRTSIGGTDLRLHFSNLFGKEAVTIGPVRLARHANGPAIAAGTDQPVTFEGAATATIPAGGEVISDAVSLPASALEELVVSVYLPQGAPTPTVHQVGNQTVFIASGDVTSALRIVPEGEADDTRYFLTGIDVAAAPGACAIVALGDSITDGVGSTENGNARWTDRLAERLQADPSLAHIAVVNAGIAGNRILNDAVAPYRGPSSLSRVDRDVLDQAAIGWMVLLQGGNDISASDVLKKVPGQNVSAQQIIEGMKALVARAHARGIRVVGATLLPRGGTEFPAPPTPAANAKREAVNAWIRSSGAFDAVVDWDKTMGDPAQPDRLAPAYDSGDHLHPNDAGYQAMAAAIDLQLFAGGRCGANAGK</sequence>
<dbReference type="Gene3D" id="3.40.50.1110">
    <property type="entry name" value="SGNH hydrolase"/>
    <property type="match status" value="1"/>
</dbReference>
<dbReference type="GO" id="GO:0016788">
    <property type="term" value="F:hydrolase activity, acting on ester bonds"/>
    <property type="evidence" value="ECO:0007669"/>
    <property type="project" value="UniProtKB-ARBA"/>
</dbReference>
<accession>A0A940X170</accession>
<keyword evidence="1" id="KW-0732">Signal</keyword>
<organism evidence="3 4">
    <name type="scientific">Pseudoxanthomonas helianthi</name>
    <dbReference type="NCBI Taxonomy" id="1453541"/>
    <lineage>
        <taxon>Bacteria</taxon>
        <taxon>Pseudomonadati</taxon>
        <taxon>Pseudomonadota</taxon>
        <taxon>Gammaproteobacteria</taxon>
        <taxon>Lysobacterales</taxon>
        <taxon>Lysobacteraceae</taxon>
        <taxon>Pseudoxanthomonas</taxon>
    </lineage>
</organism>
<dbReference type="Pfam" id="PF13472">
    <property type="entry name" value="Lipase_GDSL_2"/>
    <property type="match status" value="1"/>
</dbReference>
<dbReference type="RefSeq" id="WP_210534699.1">
    <property type="nucleotide sequence ID" value="NZ_JAGKTC010000001.1"/>
</dbReference>
<feature type="signal peptide" evidence="1">
    <location>
        <begin position="1"/>
        <end position="25"/>
    </location>
</feature>
<dbReference type="InterPro" id="IPR053140">
    <property type="entry name" value="GDSL_Rv0518-like"/>
</dbReference>
<reference evidence="3" key="1">
    <citation type="journal article" date="2016" name="Int. J. Syst. Evol. Microbiol.">
        <title>Pseudoxanthomonas helianthi sp. nov., isolated from roots of Jerusalem artichoke (Helianthus tuberosus).</title>
        <authorList>
            <person name="Kittiwongwattana C."/>
            <person name="Thawai C."/>
        </authorList>
    </citation>
    <scope>NUCLEOTIDE SEQUENCE</scope>
    <source>
        <strain evidence="3">110414</strain>
    </source>
</reference>
<dbReference type="Proteomes" id="UP000673447">
    <property type="component" value="Unassembled WGS sequence"/>
</dbReference>
<dbReference type="PANTHER" id="PTHR43784:SF2">
    <property type="entry name" value="GDSL-LIKE LIPASE_ACYLHYDROLASE, PUTATIVE (AFU_ORTHOLOGUE AFUA_2G00820)-RELATED"/>
    <property type="match status" value="1"/>
</dbReference>
<name>A0A940X170_9GAMM</name>
<evidence type="ECO:0000259" key="2">
    <source>
        <dbReference type="Pfam" id="PF13472"/>
    </source>
</evidence>
<feature type="domain" description="SGNH hydrolase-type esterase" evidence="2">
    <location>
        <begin position="202"/>
        <end position="402"/>
    </location>
</feature>
<dbReference type="AlphaFoldDB" id="A0A940X170"/>
<keyword evidence="4" id="KW-1185">Reference proteome</keyword>
<proteinExistence type="predicted"/>
<evidence type="ECO:0000313" key="3">
    <source>
        <dbReference type="EMBL" id="MBP3982810.1"/>
    </source>
</evidence>
<dbReference type="PANTHER" id="PTHR43784">
    <property type="entry name" value="GDSL-LIKE LIPASE/ACYLHYDROLASE, PUTATIVE (AFU_ORTHOLOGUE AFUA_2G00820)-RELATED"/>
    <property type="match status" value="1"/>
</dbReference>
<dbReference type="CDD" id="cd01830">
    <property type="entry name" value="XynE_like"/>
    <property type="match status" value="1"/>
</dbReference>
<feature type="chain" id="PRO_5037439977" evidence="1">
    <location>
        <begin position="26"/>
        <end position="423"/>
    </location>
</feature>
<evidence type="ECO:0000313" key="4">
    <source>
        <dbReference type="Proteomes" id="UP000673447"/>
    </source>
</evidence>
<keyword evidence="3" id="KW-0378">Hydrolase</keyword>
<evidence type="ECO:0000256" key="1">
    <source>
        <dbReference type="SAM" id="SignalP"/>
    </source>
</evidence>
<dbReference type="SUPFAM" id="SSF52266">
    <property type="entry name" value="SGNH hydrolase"/>
    <property type="match status" value="1"/>
</dbReference>
<gene>
    <name evidence="3" type="ORF">J5837_00115</name>
</gene>
<dbReference type="EMBL" id="JAGKTC010000001">
    <property type="protein sequence ID" value="MBP3982810.1"/>
    <property type="molecule type" value="Genomic_DNA"/>
</dbReference>